<accession>A0A4P6MZL9</accession>
<reference evidence="2 3" key="1">
    <citation type="submission" date="2019-02" db="EMBL/GenBank/DDBJ databases">
        <title>Genomic data mining of an Antarctic deep-sea actinobacterium, Janibacterlimosus P3-3-X1.</title>
        <authorList>
            <person name="Liao L."/>
            <person name="Chen B."/>
        </authorList>
    </citation>
    <scope>NUCLEOTIDE SEQUENCE [LARGE SCALE GENOMIC DNA]</scope>
    <source>
        <strain evidence="2 3">P3-3-X1</strain>
    </source>
</reference>
<evidence type="ECO:0000313" key="2">
    <source>
        <dbReference type="EMBL" id="QBF47615.1"/>
    </source>
</evidence>
<dbReference type="EMBL" id="CP036164">
    <property type="protein sequence ID" value="QBF47615.1"/>
    <property type="molecule type" value="Genomic_DNA"/>
</dbReference>
<keyword evidence="1" id="KW-1133">Transmembrane helix</keyword>
<keyword evidence="3" id="KW-1185">Reference proteome</keyword>
<evidence type="ECO:0000313" key="3">
    <source>
        <dbReference type="Proteomes" id="UP000290408"/>
    </source>
</evidence>
<evidence type="ECO:0000256" key="1">
    <source>
        <dbReference type="SAM" id="Phobius"/>
    </source>
</evidence>
<feature type="transmembrane region" description="Helical" evidence="1">
    <location>
        <begin position="74"/>
        <end position="91"/>
    </location>
</feature>
<dbReference type="OrthoDB" id="4871131at2"/>
<sequence>MSSPALATLWIFRVLTIPQAILFVLQPISIGSFLQGSWAAFDLHSITGGILVLPTMATAAVGVLLAALARRPSVGIGSIALGVLTTGQVAMGHTRLLAVHIPLGVLLVALALWLAIWPWTKGARR</sequence>
<feature type="transmembrane region" description="Helical" evidence="1">
    <location>
        <begin position="46"/>
        <end position="67"/>
    </location>
</feature>
<feature type="transmembrane region" description="Helical" evidence="1">
    <location>
        <begin position="12"/>
        <end position="34"/>
    </location>
</feature>
<feature type="transmembrane region" description="Helical" evidence="1">
    <location>
        <begin position="97"/>
        <end position="119"/>
    </location>
</feature>
<dbReference type="KEGG" id="jli:EXU32_15975"/>
<proteinExistence type="predicted"/>
<keyword evidence="1" id="KW-0812">Transmembrane</keyword>
<protein>
    <submittedName>
        <fullName evidence="2">Uncharacterized protein</fullName>
    </submittedName>
</protein>
<dbReference type="Proteomes" id="UP000290408">
    <property type="component" value="Chromosome"/>
</dbReference>
<gene>
    <name evidence="2" type="ORF">EXU32_15975</name>
</gene>
<keyword evidence="1" id="KW-0472">Membrane</keyword>
<dbReference type="AlphaFoldDB" id="A0A4P6MZL9"/>
<organism evidence="2 3">
    <name type="scientific">Janibacter limosus</name>
    <dbReference type="NCBI Taxonomy" id="53458"/>
    <lineage>
        <taxon>Bacteria</taxon>
        <taxon>Bacillati</taxon>
        <taxon>Actinomycetota</taxon>
        <taxon>Actinomycetes</taxon>
        <taxon>Micrococcales</taxon>
        <taxon>Intrasporangiaceae</taxon>
        <taxon>Janibacter</taxon>
    </lineage>
</organism>
<name>A0A4P6MZL9_9MICO</name>
<dbReference type="RefSeq" id="WP_130630800.1">
    <property type="nucleotide sequence ID" value="NZ_CP036164.1"/>
</dbReference>